<feature type="transmembrane region" description="Helical" evidence="7">
    <location>
        <begin position="67"/>
        <end position="88"/>
    </location>
</feature>
<comment type="subcellular location">
    <subcellularLocation>
        <location evidence="1">Cell membrane</location>
        <topology evidence="1">Multi-pass membrane protein</topology>
    </subcellularLocation>
</comment>
<dbReference type="InterPro" id="IPR010920">
    <property type="entry name" value="LSM_dom_sf"/>
</dbReference>
<proteinExistence type="inferred from homology"/>
<sequence length="379" mass="41656">MDTEYIDNVANQLGFPILGNELSEWIVAIGILLVGMVVTVLLKWLVLNRLDAIARRLKLTFVDAINAALQQTYIVILFFPLTLFAANWLELPKGAAKGLYVFATIAFFLQLGIWFSAAAAKVIQHSRQHALETNAAAATSLAAVSFLSRLVIWAIILLLTLDNIGIDVTALVAGLGVGGVAVALAVQNILGDLFASLSIIIDKPFEIGDFIVVGDYMGVVANIGLKTTRISSLGGEQIVFSNSDLLSARVRNYKRMEQRRVVFSFGVLYQTSADQLAQIPEIVRSIIDGLETTQFDRAHFFKFGNSSLDFEVVYYVKSADYNVYMDAQQQINLALVRQFAEHNIVFAYPTRSLYLEAPVPVSFEPPIPQPPAPNKPLAE</sequence>
<accession>A0ABX7QN38</accession>
<dbReference type="InterPro" id="IPR023408">
    <property type="entry name" value="MscS_beta-dom_sf"/>
</dbReference>
<feature type="transmembrane region" description="Helical" evidence="7">
    <location>
        <begin position="135"/>
        <end position="158"/>
    </location>
</feature>
<dbReference type="Gene3D" id="3.30.70.100">
    <property type="match status" value="1"/>
</dbReference>
<dbReference type="Proteomes" id="UP000662770">
    <property type="component" value="Chromosome"/>
</dbReference>
<feature type="transmembrane region" description="Helical" evidence="7">
    <location>
        <begin position="100"/>
        <end position="123"/>
    </location>
</feature>
<feature type="domain" description="Mechanosensitive ion channel MscS C-terminal" evidence="9">
    <location>
        <begin position="261"/>
        <end position="346"/>
    </location>
</feature>
<evidence type="ECO:0000256" key="4">
    <source>
        <dbReference type="ARBA" id="ARBA00022692"/>
    </source>
</evidence>
<keyword evidence="6 7" id="KW-0472">Membrane</keyword>
<evidence type="ECO:0000259" key="8">
    <source>
        <dbReference type="Pfam" id="PF00924"/>
    </source>
</evidence>
<dbReference type="Gene3D" id="2.30.30.60">
    <property type="match status" value="1"/>
</dbReference>
<evidence type="ECO:0000256" key="3">
    <source>
        <dbReference type="ARBA" id="ARBA00022475"/>
    </source>
</evidence>
<evidence type="ECO:0000256" key="1">
    <source>
        <dbReference type="ARBA" id="ARBA00004651"/>
    </source>
</evidence>
<dbReference type="SUPFAM" id="SSF82689">
    <property type="entry name" value="Mechanosensitive channel protein MscS (YggB), C-terminal domain"/>
    <property type="match status" value="1"/>
</dbReference>
<evidence type="ECO:0000256" key="2">
    <source>
        <dbReference type="ARBA" id="ARBA00008017"/>
    </source>
</evidence>
<evidence type="ECO:0000256" key="7">
    <source>
        <dbReference type="SAM" id="Phobius"/>
    </source>
</evidence>
<dbReference type="InterPro" id="IPR006685">
    <property type="entry name" value="MscS_channel_2nd"/>
</dbReference>
<dbReference type="InterPro" id="IPR011066">
    <property type="entry name" value="MscS_channel_C_sf"/>
</dbReference>
<evidence type="ECO:0000313" key="12">
    <source>
        <dbReference type="Proteomes" id="UP000662770"/>
    </source>
</evidence>
<dbReference type="Pfam" id="PF21082">
    <property type="entry name" value="MS_channel_3rd"/>
    <property type="match status" value="1"/>
</dbReference>
<evidence type="ECO:0000256" key="6">
    <source>
        <dbReference type="ARBA" id="ARBA00023136"/>
    </source>
</evidence>
<feature type="transmembrane region" description="Helical" evidence="7">
    <location>
        <begin position="25"/>
        <end position="46"/>
    </location>
</feature>
<dbReference type="SUPFAM" id="SSF50182">
    <property type="entry name" value="Sm-like ribonucleoproteins"/>
    <property type="match status" value="1"/>
</dbReference>
<comment type="similarity">
    <text evidence="2">Belongs to the MscS (TC 1.A.23) family.</text>
</comment>
<dbReference type="InterPro" id="IPR049278">
    <property type="entry name" value="MS_channel_C"/>
</dbReference>
<dbReference type="SUPFAM" id="SSF82861">
    <property type="entry name" value="Mechanosensitive channel protein MscS (YggB), transmembrane region"/>
    <property type="match status" value="1"/>
</dbReference>
<name>A0ABX7QN38_9GAMM</name>
<reference evidence="11 12" key="1">
    <citation type="submission" date="2021-03" db="EMBL/GenBank/DDBJ databases">
        <title>Novel species identification of genus Shewanella.</title>
        <authorList>
            <person name="Liu G."/>
            <person name="Zhang Q."/>
        </authorList>
    </citation>
    <scope>NUCLEOTIDE SEQUENCE [LARGE SCALE GENOMIC DNA]</scope>
    <source>
        <strain evidence="11 12">FJAT-51800</strain>
    </source>
</reference>
<gene>
    <name evidence="11" type="ORF">JYB87_11040</name>
</gene>
<dbReference type="Pfam" id="PF21088">
    <property type="entry name" value="MS_channel_1st"/>
    <property type="match status" value="1"/>
</dbReference>
<dbReference type="EMBL" id="CP071503">
    <property type="protein sequence ID" value="QSX32310.1"/>
    <property type="molecule type" value="Genomic_DNA"/>
</dbReference>
<evidence type="ECO:0000259" key="9">
    <source>
        <dbReference type="Pfam" id="PF21082"/>
    </source>
</evidence>
<dbReference type="Gene3D" id="1.10.287.1260">
    <property type="match status" value="1"/>
</dbReference>
<keyword evidence="12" id="KW-1185">Reference proteome</keyword>
<feature type="domain" description="Mechanosensitive ion channel transmembrane helices 2/3" evidence="10">
    <location>
        <begin position="147"/>
        <end position="187"/>
    </location>
</feature>
<keyword evidence="4 7" id="KW-0812">Transmembrane</keyword>
<dbReference type="InterPro" id="IPR049142">
    <property type="entry name" value="MS_channel_1st"/>
</dbReference>
<keyword evidence="3" id="KW-1003">Cell membrane</keyword>
<feature type="domain" description="Mechanosensitive ion channel MscS" evidence="8">
    <location>
        <begin position="188"/>
        <end position="255"/>
    </location>
</feature>
<dbReference type="RefSeq" id="WP_207353555.1">
    <property type="nucleotide sequence ID" value="NZ_CP071503.1"/>
</dbReference>
<feature type="transmembrane region" description="Helical" evidence="7">
    <location>
        <begin position="164"/>
        <end position="186"/>
    </location>
</feature>
<protein>
    <submittedName>
        <fullName evidence="11">Mechanosensitive ion channel family protein</fullName>
    </submittedName>
</protein>
<evidence type="ECO:0000256" key="5">
    <source>
        <dbReference type="ARBA" id="ARBA00022989"/>
    </source>
</evidence>
<dbReference type="PANTHER" id="PTHR30566:SF25">
    <property type="entry name" value="INNER MEMBRANE PROTEIN"/>
    <property type="match status" value="1"/>
</dbReference>
<keyword evidence="5 7" id="KW-1133">Transmembrane helix</keyword>
<dbReference type="PANTHER" id="PTHR30566">
    <property type="entry name" value="YNAI-RELATED MECHANOSENSITIVE ION CHANNEL"/>
    <property type="match status" value="1"/>
</dbReference>
<evidence type="ECO:0000313" key="11">
    <source>
        <dbReference type="EMBL" id="QSX32310.1"/>
    </source>
</evidence>
<organism evidence="11 12">
    <name type="scientific">Shewanella avicenniae</name>
    <dbReference type="NCBI Taxonomy" id="2814294"/>
    <lineage>
        <taxon>Bacteria</taxon>
        <taxon>Pseudomonadati</taxon>
        <taxon>Pseudomonadota</taxon>
        <taxon>Gammaproteobacteria</taxon>
        <taxon>Alteromonadales</taxon>
        <taxon>Shewanellaceae</taxon>
        <taxon>Shewanella</taxon>
    </lineage>
</organism>
<dbReference type="Pfam" id="PF00924">
    <property type="entry name" value="MS_channel_2nd"/>
    <property type="match status" value="1"/>
</dbReference>
<evidence type="ECO:0000259" key="10">
    <source>
        <dbReference type="Pfam" id="PF21088"/>
    </source>
</evidence>
<dbReference type="InterPro" id="IPR011014">
    <property type="entry name" value="MscS_channel_TM-2"/>
</dbReference>